<feature type="region of interest" description="Disordered" evidence="1">
    <location>
        <begin position="203"/>
        <end position="314"/>
    </location>
</feature>
<gene>
    <name evidence="2" type="ORF">M231_05634</name>
</gene>
<evidence type="ECO:0000313" key="3">
    <source>
        <dbReference type="Proteomes" id="UP000289152"/>
    </source>
</evidence>
<evidence type="ECO:0000313" key="2">
    <source>
        <dbReference type="EMBL" id="RXK37118.1"/>
    </source>
</evidence>
<dbReference type="InParanoid" id="A0A4Q1BHM6"/>
<protein>
    <submittedName>
        <fullName evidence="2">Uncharacterized protein</fullName>
    </submittedName>
</protein>
<feature type="compositionally biased region" description="Basic residues" evidence="1">
    <location>
        <begin position="299"/>
        <end position="311"/>
    </location>
</feature>
<feature type="compositionally biased region" description="Low complexity" evidence="1">
    <location>
        <begin position="65"/>
        <end position="76"/>
    </location>
</feature>
<feature type="compositionally biased region" description="Polar residues" evidence="1">
    <location>
        <begin position="264"/>
        <end position="275"/>
    </location>
</feature>
<feature type="compositionally biased region" description="Gly residues" evidence="1">
    <location>
        <begin position="215"/>
        <end position="244"/>
    </location>
</feature>
<dbReference type="EMBL" id="SDIL01000077">
    <property type="protein sequence ID" value="RXK37118.1"/>
    <property type="molecule type" value="Genomic_DNA"/>
</dbReference>
<evidence type="ECO:0000256" key="1">
    <source>
        <dbReference type="SAM" id="MobiDB-lite"/>
    </source>
</evidence>
<dbReference type="STRING" id="5217.A0A4Q1BHM6"/>
<feature type="region of interest" description="Disordered" evidence="1">
    <location>
        <begin position="59"/>
        <end position="83"/>
    </location>
</feature>
<name>A0A4Q1BHM6_TREME</name>
<accession>A0A4Q1BHM6</accession>
<keyword evidence="3" id="KW-1185">Reference proteome</keyword>
<sequence>MYRSRFTPILVLDSRNVTIETNDHSSWGRVDNMRHLSRFLGSMLPYDLDASQTVWESLRSDRDQPQVVNQPDQQDQNQRRTRGHLPVMIDQDSTGVLLGIIRSAIACAHTIRSDGTDVMSRDKLVNLTRQPMLDLKNRHVTRPMTLRSFNLDRTSEMRDFDRVRKRHVLGHSDLENLASICGYARSSELLRVLVRLFPRSDVQAEDGSGDQAEDGSGGSGGDGGDGGGGGGGGGGRSGPGGGGDDPTPDQGNGQDGSGQGGDTESYQPDTNSSHITLGVEIDSDSESSSSSSSSEERPNRKRRDPIRKFKKNQSLTPTNAISAALSIMGVNVIWVKPGENLNAIKEMTRLIQDDMIQTVNVEHESDDLKRDDISHDKMGLDVPLTRTMF</sequence>
<proteinExistence type="predicted"/>
<organism evidence="2 3">
    <name type="scientific">Tremella mesenterica</name>
    <name type="common">Jelly fungus</name>
    <dbReference type="NCBI Taxonomy" id="5217"/>
    <lineage>
        <taxon>Eukaryota</taxon>
        <taxon>Fungi</taxon>
        <taxon>Dikarya</taxon>
        <taxon>Basidiomycota</taxon>
        <taxon>Agaricomycotina</taxon>
        <taxon>Tremellomycetes</taxon>
        <taxon>Tremellales</taxon>
        <taxon>Tremellaceae</taxon>
        <taxon>Tremella</taxon>
    </lineage>
</organism>
<reference evidence="2 3" key="1">
    <citation type="submission" date="2016-06" db="EMBL/GenBank/DDBJ databases">
        <title>Evolution of pathogenesis and genome organization in the Tremellales.</title>
        <authorList>
            <person name="Cuomo C."/>
            <person name="Litvintseva A."/>
            <person name="Heitman J."/>
            <person name="Chen Y."/>
            <person name="Sun S."/>
            <person name="Springer D."/>
            <person name="Dromer F."/>
            <person name="Young S."/>
            <person name="Zeng Q."/>
            <person name="Chapman S."/>
            <person name="Gujja S."/>
            <person name="Saif S."/>
            <person name="Birren B."/>
        </authorList>
    </citation>
    <scope>NUCLEOTIDE SEQUENCE [LARGE SCALE GENOMIC DNA]</scope>
    <source>
        <strain evidence="2 3">ATCC 28783</strain>
    </source>
</reference>
<dbReference type="AlphaFoldDB" id="A0A4Q1BHM6"/>
<dbReference type="Proteomes" id="UP000289152">
    <property type="component" value="Unassembled WGS sequence"/>
</dbReference>
<comment type="caution">
    <text evidence="2">The sequence shown here is derived from an EMBL/GenBank/DDBJ whole genome shotgun (WGS) entry which is preliminary data.</text>
</comment>
<dbReference type="VEuPathDB" id="FungiDB:TREMEDRAFT_66519"/>
<feature type="compositionally biased region" description="Acidic residues" evidence="1">
    <location>
        <begin position="203"/>
        <end position="213"/>
    </location>
</feature>